<dbReference type="PANTHER" id="PTHR43335:SF4">
    <property type="entry name" value="ABC TRANSPORTER, ATP-BINDING PROTEIN"/>
    <property type="match status" value="1"/>
</dbReference>
<gene>
    <name evidence="6" type="ORF">FG383_07905</name>
</gene>
<dbReference type="InterPro" id="IPR017871">
    <property type="entry name" value="ABC_transporter-like_CS"/>
</dbReference>
<dbReference type="PANTHER" id="PTHR43335">
    <property type="entry name" value="ABC TRANSPORTER, ATP-BINDING PROTEIN"/>
    <property type="match status" value="1"/>
</dbReference>
<keyword evidence="7" id="KW-1185">Reference proteome</keyword>
<keyword evidence="2" id="KW-0813">Transport</keyword>
<dbReference type="InterPro" id="IPR027417">
    <property type="entry name" value="P-loop_NTPase"/>
</dbReference>
<dbReference type="SUPFAM" id="SSF52540">
    <property type="entry name" value="P-loop containing nucleoside triphosphate hydrolases"/>
    <property type="match status" value="1"/>
</dbReference>
<protein>
    <submittedName>
        <fullName evidence="6">ABC transporter ATP-binding protein</fullName>
    </submittedName>
</protein>
<evidence type="ECO:0000313" key="6">
    <source>
        <dbReference type="EMBL" id="TQR15522.1"/>
    </source>
</evidence>
<sequence length="307" mass="34314">MEIKPIVELKNLSKTIGKKKIIDQLDLSLYPGQITGFLGPNGAGKTTTIRMMAGLMKPTTGDVIIDGLSLRSNFELGISKMGAIVENPELYKFMSGYKNLVHFARMHHNVTKKRIDEVIRQVGMEKRIHEKVSTYSLGMRQRLGLAQALLNNPKFLILDEPTNGLDPAGIREFRTYLRKIAEEDGVSVLVSSHLLSEIELMCDRIAVIQNGKLVAIREVNAIEESQYYIEVQPVDKARSLLSDKGIIVENYQDGLLINVEQSAIPTIVEQLVKQNIAIYAVSHHRKTLEEQFLEMTGGGQVVESNSK</sequence>
<name>A0A544TDK1_9BACI</name>
<dbReference type="InterPro" id="IPR003593">
    <property type="entry name" value="AAA+_ATPase"/>
</dbReference>
<dbReference type="OrthoDB" id="9804819at2"/>
<dbReference type="EMBL" id="VDGG01000014">
    <property type="protein sequence ID" value="TQR15522.1"/>
    <property type="molecule type" value="Genomic_DNA"/>
</dbReference>
<dbReference type="GO" id="GO:0016887">
    <property type="term" value="F:ATP hydrolysis activity"/>
    <property type="evidence" value="ECO:0007669"/>
    <property type="project" value="InterPro"/>
</dbReference>
<dbReference type="RefSeq" id="WP_142606663.1">
    <property type="nucleotide sequence ID" value="NZ_VDGG01000014.1"/>
</dbReference>
<feature type="domain" description="ABC transporter" evidence="5">
    <location>
        <begin position="7"/>
        <end position="235"/>
    </location>
</feature>
<evidence type="ECO:0000256" key="1">
    <source>
        <dbReference type="ARBA" id="ARBA00005417"/>
    </source>
</evidence>
<evidence type="ECO:0000256" key="3">
    <source>
        <dbReference type="ARBA" id="ARBA00022741"/>
    </source>
</evidence>
<evidence type="ECO:0000259" key="5">
    <source>
        <dbReference type="PROSITE" id="PS50893"/>
    </source>
</evidence>
<dbReference type="Pfam" id="PF00005">
    <property type="entry name" value="ABC_tran"/>
    <property type="match status" value="1"/>
</dbReference>
<dbReference type="SMART" id="SM00382">
    <property type="entry name" value="AAA"/>
    <property type="match status" value="1"/>
</dbReference>
<accession>A0A544TDK1</accession>
<evidence type="ECO:0000313" key="7">
    <source>
        <dbReference type="Proteomes" id="UP000318937"/>
    </source>
</evidence>
<comment type="similarity">
    <text evidence="1">Belongs to the ABC transporter superfamily.</text>
</comment>
<dbReference type="InterPro" id="IPR003439">
    <property type="entry name" value="ABC_transporter-like_ATP-bd"/>
</dbReference>
<dbReference type="PROSITE" id="PS00211">
    <property type="entry name" value="ABC_TRANSPORTER_1"/>
    <property type="match status" value="1"/>
</dbReference>
<keyword evidence="3" id="KW-0547">Nucleotide-binding</keyword>
<dbReference type="Proteomes" id="UP000318937">
    <property type="component" value="Unassembled WGS sequence"/>
</dbReference>
<keyword evidence="4 6" id="KW-0067">ATP-binding</keyword>
<dbReference type="Gene3D" id="3.40.50.300">
    <property type="entry name" value="P-loop containing nucleotide triphosphate hydrolases"/>
    <property type="match status" value="1"/>
</dbReference>
<evidence type="ECO:0000256" key="4">
    <source>
        <dbReference type="ARBA" id="ARBA00022840"/>
    </source>
</evidence>
<reference evidence="6 7" key="1">
    <citation type="submission" date="2019-05" db="EMBL/GenBank/DDBJ databases">
        <title>Psychrobacillus vulpis sp. nov., a new species isolated from feces of a red fox that inhabits in The Tablas de Daimiel Natural Park, Albacete, Spain.</title>
        <authorList>
            <person name="Rodriguez M."/>
            <person name="Reina J.C."/>
            <person name="Bejar V."/>
            <person name="Llamas I."/>
        </authorList>
    </citation>
    <scope>NUCLEOTIDE SEQUENCE [LARGE SCALE GENOMIC DNA]</scope>
    <source>
        <strain evidence="6 7">NHI-2</strain>
    </source>
</reference>
<dbReference type="PROSITE" id="PS50893">
    <property type="entry name" value="ABC_TRANSPORTER_2"/>
    <property type="match status" value="1"/>
</dbReference>
<proteinExistence type="inferred from homology"/>
<dbReference type="GO" id="GO:0005524">
    <property type="term" value="F:ATP binding"/>
    <property type="evidence" value="ECO:0007669"/>
    <property type="project" value="UniProtKB-KW"/>
</dbReference>
<evidence type="ECO:0000256" key="2">
    <source>
        <dbReference type="ARBA" id="ARBA00022448"/>
    </source>
</evidence>
<comment type="caution">
    <text evidence="6">The sequence shown here is derived from an EMBL/GenBank/DDBJ whole genome shotgun (WGS) entry which is preliminary data.</text>
</comment>
<organism evidence="6 7">
    <name type="scientific">Psychrobacillus soli</name>
    <dbReference type="NCBI Taxonomy" id="1543965"/>
    <lineage>
        <taxon>Bacteria</taxon>
        <taxon>Bacillati</taxon>
        <taxon>Bacillota</taxon>
        <taxon>Bacilli</taxon>
        <taxon>Bacillales</taxon>
        <taxon>Bacillaceae</taxon>
        <taxon>Psychrobacillus</taxon>
    </lineage>
</organism>
<dbReference type="AlphaFoldDB" id="A0A544TDK1"/>